<reference evidence="1" key="1">
    <citation type="submission" date="2022-06" db="EMBL/GenBank/DDBJ databases">
        <title>Solitalea sp. MAHUQ-68 isolated from rhizospheric soil.</title>
        <authorList>
            <person name="Huq M.A."/>
        </authorList>
    </citation>
    <scope>NUCLEOTIDE SEQUENCE</scope>
    <source>
        <strain evidence="1">MAHUQ-68</strain>
    </source>
</reference>
<dbReference type="Pfam" id="PF16022">
    <property type="entry name" value="DUF4783"/>
    <property type="match status" value="1"/>
</dbReference>
<name>A0A9X2JC87_9SPHI</name>
<dbReference type="AlphaFoldDB" id="A0A9X2JC87"/>
<dbReference type="RefSeq" id="WP_252586522.1">
    <property type="nucleotide sequence ID" value="NZ_JAMWYS010000024.1"/>
</dbReference>
<gene>
    <name evidence="1" type="ORF">NF867_05105</name>
</gene>
<keyword evidence="2" id="KW-1185">Reference proteome</keyword>
<comment type="caution">
    <text evidence="1">The sequence shown here is derived from an EMBL/GenBank/DDBJ whole genome shotgun (WGS) entry which is preliminary data.</text>
</comment>
<protein>
    <submittedName>
        <fullName evidence="1">DUF4783 domain-containing protein</fullName>
    </submittedName>
</protein>
<evidence type="ECO:0000313" key="2">
    <source>
        <dbReference type="Proteomes" id="UP001155182"/>
    </source>
</evidence>
<dbReference type="InterPro" id="IPR031977">
    <property type="entry name" value="DUF4783"/>
</dbReference>
<organism evidence="1 2">
    <name type="scientific">Solitalea agri</name>
    <dbReference type="NCBI Taxonomy" id="2953739"/>
    <lineage>
        <taxon>Bacteria</taxon>
        <taxon>Pseudomonadati</taxon>
        <taxon>Bacteroidota</taxon>
        <taxon>Sphingobacteriia</taxon>
        <taxon>Sphingobacteriales</taxon>
        <taxon>Sphingobacteriaceae</taxon>
        <taxon>Solitalea</taxon>
    </lineage>
</organism>
<dbReference type="EMBL" id="JAMWYS010000024">
    <property type="protein sequence ID" value="MCO4292239.1"/>
    <property type="molecule type" value="Genomic_DNA"/>
</dbReference>
<evidence type="ECO:0000313" key="1">
    <source>
        <dbReference type="EMBL" id="MCO4292239.1"/>
    </source>
</evidence>
<proteinExistence type="predicted"/>
<accession>A0A9X2JC87</accession>
<sequence>MSKVLLIVSLIFFVQPGPGAKHQDDAIEVITKSIEAGNTKEISKYLNSSVILSILEDENVYSKTQSEMILRNFFLKYPPIQVKLKHTGSSPEGMQYAICSYRTSSSSYRLFFYMKQSGSSTLINELRVESEK</sequence>
<dbReference type="Proteomes" id="UP001155182">
    <property type="component" value="Unassembled WGS sequence"/>
</dbReference>
<dbReference type="Gene3D" id="3.10.450.50">
    <property type="match status" value="1"/>
</dbReference>